<evidence type="ECO:0000313" key="2">
    <source>
        <dbReference type="Proteomes" id="UP000005496"/>
    </source>
</evidence>
<proteinExistence type="predicted"/>
<keyword evidence="2" id="KW-1185">Reference proteome</keyword>
<protein>
    <submittedName>
        <fullName evidence="1">Uncharacterized protein</fullName>
    </submittedName>
</protein>
<reference evidence="1" key="1">
    <citation type="submission" date="2010-05" db="EMBL/GenBank/DDBJ databases">
        <title>The draft genome of Desulfonatronospira thiodismutans ASO3-1.</title>
        <authorList>
            <consortium name="US DOE Joint Genome Institute (JGI-PGF)"/>
            <person name="Lucas S."/>
            <person name="Copeland A."/>
            <person name="Lapidus A."/>
            <person name="Cheng J.-F."/>
            <person name="Bruce D."/>
            <person name="Goodwin L."/>
            <person name="Pitluck S."/>
            <person name="Chertkov O."/>
            <person name="Brettin T."/>
            <person name="Detter J.C."/>
            <person name="Han C."/>
            <person name="Land M.L."/>
            <person name="Hauser L."/>
            <person name="Kyrpides N."/>
            <person name="Mikhailova N."/>
            <person name="Muyzer G."/>
            <person name="Woyke T."/>
        </authorList>
    </citation>
    <scope>NUCLEOTIDE SEQUENCE [LARGE SCALE GENOMIC DNA]</scope>
    <source>
        <strain evidence="1">ASO3-1</strain>
    </source>
</reference>
<accession>D6SNG0</accession>
<sequence length="105" mass="11846">MHSLSIVIFLPESVKMDRSRRTSRVQVFAFHINTAVPRPSLQASCSYLFRQRFGCGMGASTLLSWKGKQIQLHKSGCAGVKCILSVNLLKILLHGMFKQVKRKLK</sequence>
<gene>
    <name evidence="1" type="ORF">Dthio_PD1637</name>
</gene>
<evidence type="ECO:0000313" key="1">
    <source>
        <dbReference type="EMBL" id="EFI34286.1"/>
    </source>
</evidence>
<comment type="caution">
    <text evidence="1">The sequence shown here is derived from an EMBL/GenBank/DDBJ whole genome shotgun (WGS) entry which is preliminary data.</text>
</comment>
<name>D6SNG0_9BACT</name>
<organism evidence="1 2">
    <name type="scientific">Desulfonatronospira thiodismutans ASO3-1</name>
    <dbReference type="NCBI Taxonomy" id="555779"/>
    <lineage>
        <taxon>Bacteria</taxon>
        <taxon>Pseudomonadati</taxon>
        <taxon>Thermodesulfobacteriota</taxon>
        <taxon>Desulfovibrionia</taxon>
        <taxon>Desulfovibrionales</taxon>
        <taxon>Desulfonatronovibrionaceae</taxon>
        <taxon>Desulfonatronospira</taxon>
    </lineage>
</organism>
<dbReference type="EMBL" id="ACJN02000002">
    <property type="protein sequence ID" value="EFI34286.1"/>
    <property type="molecule type" value="Genomic_DNA"/>
</dbReference>
<dbReference type="Proteomes" id="UP000005496">
    <property type="component" value="Unassembled WGS sequence"/>
</dbReference>
<dbReference type="AlphaFoldDB" id="D6SNG0"/>